<dbReference type="AlphaFoldDB" id="A0A7J4J264"/>
<dbReference type="EMBL" id="DUGC01000030">
    <property type="protein sequence ID" value="HIH09316.1"/>
    <property type="molecule type" value="Genomic_DNA"/>
</dbReference>
<evidence type="ECO:0000313" key="2">
    <source>
        <dbReference type="Proteomes" id="UP000565078"/>
    </source>
</evidence>
<proteinExistence type="predicted"/>
<comment type="caution">
    <text evidence="1">The sequence shown here is derived from an EMBL/GenBank/DDBJ whole genome shotgun (WGS) entry which is preliminary data.</text>
</comment>
<reference evidence="2" key="1">
    <citation type="journal article" date="2020" name="bioRxiv">
        <title>A rank-normalized archaeal taxonomy based on genome phylogeny resolves widespread incomplete and uneven classifications.</title>
        <authorList>
            <person name="Rinke C."/>
            <person name="Chuvochina M."/>
            <person name="Mussig A.J."/>
            <person name="Chaumeil P.-A."/>
            <person name="Waite D.W."/>
            <person name="Whitman W.B."/>
            <person name="Parks D.H."/>
            <person name="Hugenholtz P."/>
        </authorList>
    </citation>
    <scope>NUCLEOTIDE SEQUENCE [LARGE SCALE GENOMIC DNA]</scope>
</reference>
<organism evidence="1 2">
    <name type="scientific">Candidatus Iainarchaeum sp</name>
    <dbReference type="NCBI Taxonomy" id="3101447"/>
    <lineage>
        <taxon>Archaea</taxon>
        <taxon>Candidatus Iainarchaeota</taxon>
        <taxon>Candidatus Iainarchaeia</taxon>
        <taxon>Candidatus Iainarchaeales</taxon>
        <taxon>Candidatus Iainarchaeaceae</taxon>
        <taxon>Candidatus Iainarchaeum</taxon>
    </lineage>
</organism>
<gene>
    <name evidence="1" type="ORF">HA254_01460</name>
</gene>
<accession>A0A7J4J264</accession>
<protein>
    <submittedName>
        <fullName evidence="1">Uncharacterized protein</fullName>
    </submittedName>
</protein>
<evidence type="ECO:0000313" key="1">
    <source>
        <dbReference type="EMBL" id="HIH09316.1"/>
    </source>
</evidence>
<sequence length="270" mass="29356">MVKRLFRVFAVAFCILLAASVAFADVSMTYPFRQDVQSGTSVAAGSVEPGQAFDLTFSDNSNYGFEWDKIVVSRAALPAGWEVVSTQVTDTSLVAAIKVPAWAQSNIYVVNLGFSNKDNPEKTDSVDVKITVKRSLVDASFARKSNDAFFYTGGKALYHVSVSNSSIAPQTVRVSSTLPDAWFSDRSITIKPGSVGELDLEVTPQASGVIPFSFRVYEGSDNLIIDSFSSELNVKPTMKGKLSSSLSGFPFFTFSLLPFQLFNSFLSFAF</sequence>
<name>A0A7J4J264_9ARCH</name>
<dbReference type="Proteomes" id="UP000565078">
    <property type="component" value="Unassembled WGS sequence"/>
</dbReference>